<feature type="transmembrane region" description="Helical" evidence="8">
    <location>
        <begin position="107"/>
        <end position="124"/>
    </location>
</feature>
<dbReference type="OrthoDB" id="9806522at2"/>
<keyword evidence="4" id="KW-1003">Cell membrane</keyword>
<dbReference type="GO" id="GO:0006882">
    <property type="term" value="P:intracellular zinc ion homeostasis"/>
    <property type="evidence" value="ECO:0007669"/>
    <property type="project" value="TreeGrafter"/>
</dbReference>
<keyword evidence="6 8" id="KW-1133">Transmembrane helix</keyword>
<keyword evidence="3" id="KW-0813">Transport</keyword>
<dbReference type="GO" id="GO:0015093">
    <property type="term" value="F:ferrous iron transmembrane transporter activity"/>
    <property type="evidence" value="ECO:0007669"/>
    <property type="project" value="TreeGrafter"/>
</dbReference>
<dbReference type="InterPro" id="IPR027470">
    <property type="entry name" value="Cation_efflux_CTD"/>
</dbReference>
<name>A0A4Q9B7N9_9DEIN</name>
<dbReference type="InterPro" id="IPR036837">
    <property type="entry name" value="Cation_efflux_CTD_sf"/>
</dbReference>
<dbReference type="PANTHER" id="PTHR43840:SF15">
    <property type="entry name" value="MITOCHONDRIAL METAL TRANSPORTER 1-RELATED"/>
    <property type="match status" value="1"/>
</dbReference>
<evidence type="ECO:0000256" key="1">
    <source>
        <dbReference type="ARBA" id="ARBA00004651"/>
    </source>
</evidence>
<feature type="domain" description="Cation efflux protein cytoplasmic" evidence="10">
    <location>
        <begin position="204"/>
        <end position="283"/>
    </location>
</feature>
<comment type="caution">
    <text evidence="11">The sequence shown here is derived from an EMBL/GenBank/DDBJ whole genome shotgun (WGS) entry which is preliminary data.</text>
</comment>
<protein>
    <submittedName>
        <fullName evidence="11">Cation transporter</fullName>
    </submittedName>
</protein>
<feature type="transmembrane region" description="Helical" evidence="8">
    <location>
        <begin position="39"/>
        <end position="56"/>
    </location>
</feature>
<keyword evidence="5 8" id="KW-0812">Transmembrane</keyword>
<dbReference type="InterPro" id="IPR027469">
    <property type="entry name" value="Cation_efflux_TMD_sf"/>
</dbReference>
<dbReference type="SUPFAM" id="SSF160240">
    <property type="entry name" value="Cation efflux protein cytoplasmic domain-like"/>
    <property type="match status" value="1"/>
</dbReference>
<gene>
    <name evidence="11" type="ORF">ETP66_00965</name>
</gene>
<dbReference type="EMBL" id="SIJL01000001">
    <property type="protein sequence ID" value="TBH21841.1"/>
    <property type="molecule type" value="Genomic_DNA"/>
</dbReference>
<sequence>MTEQAARLSLLVALLVLGLKALAYLLTGSVALLSDALESTVNVAAALMALLAIRLAQRPPDRNHPFGHTKAEYFSAVLEGVLVVLAALLIAREALPRLLRPVPLEGLGPGLLLALLASGVNALLARHLIRLGRVLRSPALTADGYHVLSDVLTSAGVLLGVGLAGLTGLWILDPLLALLVAGHILFLGLRLVRHSVGGLMDEGLPPEEVGRIRGAIVQVLRGRALEVHDLKTRKAGPRAFLEFHLVVPGGMTVEEAHRLCDELERALEREFPGLSVTIHVEPESERRGAGPSPGGKV</sequence>
<evidence type="ECO:0000313" key="12">
    <source>
        <dbReference type="Proteomes" id="UP000292858"/>
    </source>
</evidence>
<dbReference type="GO" id="GO:0005886">
    <property type="term" value="C:plasma membrane"/>
    <property type="evidence" value="ECO:0007669"/>
    <property type="project" value="UniProtKB-SubCell"/>
</dbReference>
<comment type="subcellular location">
    <subcellularLocation>
        <location evidence="1">Cell membrane</location>
        <topology evidence="1">Multi-pass membrane protein</topology>
    </subcellularLocation>
</comment>
<dbReference type="AlphaFoldDB" id="A0A4Q9B7N9"/>
<evidence type="ECO:0000256" key="3">
    <source>
        <dbReference type="ARBA" id="ARBA00022448"/>
    </source>
</evidence>
<dbReference type="InterPro" id="IPR050291">
    <property type="entry name" value="CDF_Transporter"/>
</dbReference>
<dbReference type="RefSeq" id="WP_130839740.1">
    <property type="nucleotide sequence ID" value="NZ_SIJL01000001.1"/>
</dbReference>
<feature type="transmembrane region" description="Helical" evidence="8">
    <location>
        <begin position="175"/>
        <end position="192"/>
    </location>
</feature>
<keyword evidence="7 8" id="KW-0472">Membrane</keyword>
<dbReference type="InterPro" id="IPR058533">
    <property type="entry name" value="Cation_efflux_TM"/>
</dbReference>
<evidence type="ECO:0000256" key="2">
    <source>
        <dbReference type="ARBA" id="ARBA00008114"/>
    </source>
</evidence>
<dbReference type="GO" id="GO:0015086">
    <property type="term" value="F:cadmium ion transmembrane transporter activity"/>
    <property type="evidence" value="ECO:0007669"/>
    <property type="project" value="TreeGrafter"/>
</dbReference>
<dbReference type="Pfam" id="PF16916">
    <property type="entry name" value="ZT_dimer"/>
    <property type="match status" value="1"/>
</dbReference>
<reference evidence="11 12" key="1">
    <citation type="submission" date="2019-02" db="EMBL/GenBank/DDBJ databases">
        <title>Thermus sp. a novel from hot spring.</title>
        <authorList>
            <person name="Zhao Z."/>
        </authorList>
    </citation>
    <scope>NUCLEOTIDE SEQUENCE [LARGE SCALE GENOMIC DNA]</scope>
    <source>
        <strain evidence="11 12">CFH 72773T</strain>
    </source>
</reference>
<feature type="transmembrane region" description="Helical" evidence="8">
    <location>
        <begin position="145"/>
        <end position="169"/>
    </location>
</feature>
<evidence type="ECO:0000259" key="9">
    <source>
        <dbReference type="Pfam" id="PF01545"/>
    </source>
</evidence>
<evidence type="ECO:0000256" key="8">
    <source>
        <dbReference type="SAM" id="Phobius"/>
    </source>
</evidence>
<dbReference type="PANTHER" id="PTHR43840">
    <property type="entry name" value="MITOCHONDRIAL METAL TRANSPORTER 1-RELATED"/>
    <property type="match status" value="1"/>
</dbReference>
<evidence type="ECO:0000256" key="7">
    <source>
        <dbReference type="ARBA" id="ARBA00023136"/>
    </source>
</evidence>
<dbReference type="Proteomes" id="UP000292858">
    <property type="component" value="Unassembled WGS sequence"/>
</dbReference>
<comment type="similarity">
    <text evidence="2">Belongs to the cation diffusion facilitator (CDF) transporter (TC 2.A.4) family.</text>
</comment>
<dbReference type="FunFam" id="3.30.70.1350:FF:000002">
    <property type="entry name" value="Ferrous-iron efflux pump FieF"/>
    <property type="match status" value="1"/>
</dbReference>
<dbReference type="Gene3D" id="3.30.70.1350">
    <property type="entry name" value="Cation efflux protein, cytoplasmic domain"/>
    <property type="match status" value="1"/>
</dbReference>
<evidence type="ECO:0000256" key="4">
    <source>
        <dbReference type="ARBA" id="ARBA00022475"/>
    </source>
</evidence>
<dbReference type="GO" id="GO:0015341">
    <property type="term" value="F:zinc efflux antiporter activity"/>
    <property type="evidence" value="ECO:0007669"/>
    <property type="project" value="TreeGrafter"/>
</dbReference>
<feature type="domain" description="Cation efflux protein transmembrane" evidence="9">
    <location>
        <begin position="8"/>
        <end position="200"/>
    </location>
</feature>
<evidence type="ECO:0000313" key="11">
    <source>
        <dbReference type="EMBL" id="TBH21841.1"/>
    </source>
</evidence>
<evidence type="ECO:0000256" key="6">
    <source>
        <dbReference type="ARBA" id="ARBA00022989"/>
    </source>
</evidence>
<dbReference type="NCBIfam" id="TIGR01297">
    <property type="entry name" value="CDF"/>
    <property type="match status" value="1"/>
</dbReference>
<dbReference type="SUPFAM" id="SSF161111">
    <property type="entry name" value="Cation efflux protein transmembrane domain-like"/>
    <property type="match status" value="1"/>
</dbReference>
<evidence type="ECO:0000259" key="10">
    <source>
        <dbReference type="Pfam" id="PF16916"/>
    </source>
</evidence>
<feature type="transmembrane region" description="Helical" evidence="8">
    <location>
        <begin position="76"/>
        <end position="95"/>
    </location>
</feature>
<proteinExistence type="inferred from homology"/>
<organism evidence="11 12">
    <name type="scientific">Thermus thermamylovorans</name>
    <dbReference type="NCBI Taxonomy" id="2509362"/>
    <lineage>
        <taxon>Bacteria</taxon>
        <taxon>Thermotogati</taxon>
        <taxon>Deinococcota</taxon>
        <taxon>Deinococci</taxon>
        <taxon>Thermales</taxon>
        <taxon>Thermaceae</taxon>
        <taxon>Thermus</taxon>
    </lineage>
</organism>
<keyword evidence="12" id="KW-1185">Reference proteome</keyword>
<dbReference type="Pfam" id="PF01545">
    <property type="entry name" value="Cation_efflux"/>
    <property type="match status" value="1"/>
</dbReference>
<dbReference type="Gene3D" id="1.20.1510.10">
    <property type="entry name" value="Cation efflux protein transmembrane domain"/>
    <property type="match status" value="1"/>
</dbReference>
<evidence type="ECO:0000256" key="5">
    <source>
        <dbReference type="ARBA" id="ARBA00022692"/>
    </source>
</evidence>
<dbReference type="InterPro" id="IPR002524">
    <property type="entry name" value="Cation_efflux"/>
</dbReference>
<accession>A0A4Q9B7N9</accession>